<dbReference type="PROSITE" id="PS52016">
    <property type="entry name" value="TONB_DEPENDENT_REC_3"/>
    <property type="match status" value="1"/>
</dbReference>
<evidence type="ECO:0000256" key="5">
    <source>
        <dbReference type="ARBA" id="ARBA00023077"/>
    </source>
</evidence>
<evidence type="ECO:0000256" key="8">
    <source>
        <dbReference type="PROSITE-ProRule" id="PRU01360"/>
    </source>
</evidence>
<dbReference type="InterPro" id="IPR012910">
    <property type="entry name" value="Plug_dom"/>
</dbReference>
<comment type="similarity">
    <text evidence="8 9">Belongs to the TonB-dependent receptor family.</text>
</comment>
<evidence type="ECO:0000259" key="11">
    <source>
        <dbReference type="Pfam" id="PF07715"/>
    </source>
</evidence>
<dbReference type="RefSeq" id="WP_129001160.1">
    <property type="nucleotide sequence ID" value="NZ_SDHZ01000001.1"/>
</dbReference>
<dbReference type="GO" id="GO:0009279">
    <property type="term" value="C:cell outer membrane"/>
    <property type="evidence" value="ECO:0007669"/>
    <property type="project" value="UniProtKB-SubCell"/>
</dbReference>
<comment type="subcellular location">
    <subcellularLocation>
        <location evidence="1 8">Cell outer membrane</location>
        <topology evidence="1 8">Multi-pass membrane protein</topology>
    </subcellularLocation>
</comment>
<keyword evidence="3 8" id="KW-1134">Transmembrane beta strand</keyword>
<comment type="caution">
    <text evidence="12">The sequence shown here is derived from an EMBL/GenBank/DDBJ whole genome shotgun (WGS) entry which is preliminary data.</text>
</comment>
<keyword evidence="5 9" id="KW-0798">TonB box</keyword>
<evidence type="ECO:0000259" key="10">
    <source>
        <dbReference type="Pfam" id="PF00593"/>
    </source>
</evidence>
<evidence type="ECO:0000256" key="6">
    <source>
        <dbReference type="ARBA" id="ARBA00023136"/>
    </source>
</evidence>
<keyword evidence="7 8" id="KW-0998">Cell outer membrane</keyword>
<feature type="domain" description="TonB-dependent receptor plug" evidence="11">
    <location>
        <begin position="120"/>
        <end position="225"/>
    </location>
</feature>
<evidence type="ECO:0000256" key="3">
    <source>
        <dbReference type="ARBA" id="ARBA00022452"/>
    </source>
</evidence>
<evidence type="ECO:0000256" key="7">
    <source>
        <dbReference type="ARBA" id="ARBA00023237"/>
    </source>
</evidence>
<accession>A0A4Q1D9A1</accession>
<keyword evidence="6 8" id="KW-0472">Membrane</keyword>
<proteinExistence type="inferred from homology"/>
<dbReference type="SUPFAM" id="SSF49464">
    <property type="entry name" value="Carboxypeptidase regulatory domain-like"/>
    <property type="match status" value="1"/>
</dbReference>
<organism evidence="12 13">
    <name type="scientific">Filimonas effusa</name>
    <dbReference type="NCBI Taxonomy" id="2508721"/>
    <lineage>
        <taxon>Bacteria</taxon>
        <taxon>Pseudomonadati</taxon>
        <taxon>Bacteroidota</taxon>
        <taxon>Chitinophagia</taxon>
        <taxon>Chitinophagales</taxon>
        <taxon>Chitinophagaceae</taxon>
        <taxon>Filimonas</taxon>
    </lineage>
</organism>
<protein>
    <submittedName>
        <fullName evidence="12">TonB-dependent receptor</fullName>
    </submittedName>
</protein>
<evidence type="ECO:0000313" key="12">
    <source>
        <dbReference type="EMBL" id="RXK85408.1"/>
    </source>
</evidence>
<dbReference type="Proteomes" id="UP000290545">
    <property type="component" value="Unassembled WGS sequence"/>
</dbReference>
<dbReference type="InterPro" id="IPR036942">
    <property type="entry name" value="Beta-barrel_TonB_sf"/>
</dbReference>
<dbReference type="Gene3D" id="2.40.170.20">
    <property type="entry name" value="TonB-dependent receptor, beta-barrel domain"/>
    <property type="match status" value="1"/>
</dbReference>
<keyword evidence="4 8" id="KW-0812">Transmembrane</keyword>
<evidence type="ECO:0000256" key="9">
    <source>
        <dbReference type="RuleBase" id="RU003357"/>
    </source>
</evidence>
<dbReference type="Pfam" id="PF00593">
    <property type="entry name" value="TonB_dep_Rec_b-barrel"/>
    <property type="match status" value="1"/>
</dbReference>
<dbReference type="SUPFAM" id="SSF56935">
    <property type="entry name" value="Porins"/>
    <property type="match status" value="1"/>
</dbReference>
<dbReference type="OrthoDB" id="9768177at2"/>
<dbReference type="Pfam" id="PF07715">
    <property type="entry name" value="Plug"/>
    <property type="match status" value="1"/>
</dbReference>
<evidence type="ECO:0000313" key="13">
    <source>
        <dbReference type="Proteomes" id="UP000290545"/>
    </source>
</evidence>
<dbReference type="Gene3D" id="2.170.130.10">
    <property type="entry name" value="TonB-dependent receptor, plug domain"/>
    <property type="match status" value="1"/>
</dbReference>
<keyword evidence="13" id="KW-1185">Reference proteome</keyword>
<name>A0A4Q1D9A1_9BACT</name>
<feature type="domain" description="TonB-dependent receptor-like beta-barrel" evidence="10">
    <location>
        <begin position="388"/>
        <end position="815"/>
    </location>
</feature>
<reference evidence="12 13" key="1">
    <citation type="submission" date="2019-01" db="EMBL/GenBank/DDBJ databases">
        <title>Filimonas sp. strain TTM-71.</title>
        <authorList>
            <person name="Chen W.-M."/>
        </authorList>
    </citation>
    <scope>NUCLEOTIDE SEQUENCE [LARGE SCALE GENOMIC DNA]</scope>
    <source>
        <strain evidence="12 13">TTM-71</strain>
    </source>
</reference>
<keyword evidence="12" id="KW-0675">Receptor</keyword>
<dbReference type="EMBL" id="SDHZ01000001">
    <property type="protein sequence ID" value="RXK85408.1"/>
    <property type="molecule type" value="Genomic_DNA"/>
</dbReference>
<dbReference type="InterPro" id="IPR008969">
    <property type="entry name" value="CarboxyPept-like_regulatory"/>
</dbReference>
<dbReference type="NCBIfam" id="TIGR04057">
    <property type="entry name" value="SusC_RagA_signa"/>
    <property type="match status" value="1"/>
</dbReference>
<dbReference type="AlphaFoldDB" id="A0A4Q1D9A1"/>
<dbReference type="Pfam" id="PF13715">
    <property type="entry name" value="CarbopepD_reg_2"/>
    <property type="match status" value="1"/>
</dbReference>
<dbReference type="InterPro" id="IPR000531">
    <property type="entry name" value="Beta-barrel_TonB"/>
</dbReference>
<evidence type="ECO:0000256" key="1">
    <source>
        <dbReference type="ARBA" id="ARBA00004571"/>
    </source>
</evidence>
<dbReference type="InterPro" id="IPR039426">
    <property type="entry name" value="TonB-dep_rcpt-like"/>
</dbReference>
<dbReference type="InterPro" id="IPR023996">
    <property type="entry name" value="TonB-dep_OMP_SusC/RagA"/>
</dbReference>
<dbReference type="NCBIfam" id="TIGR04056">
    <property type="entry name" value="OMP_RagA_SusC"/>
    <property type="match status" value="1"/>
</dbReference>
<dbReference type="InterPro" id="IPR023997">
    <property type="entry name" value="TonB-dep_OMP_SusC/RagA_CS"/>
</dbReference>
<gene>
    <name evidence="12" type="ORF">ESB13_00860</name>
</gene>
<keyword evidence="2 8" id="KW-0813">Transport</keyword>
<dbReference type="Gene3D" id="2.60.40.1120">
    <property type="entry name" value="Carboxypeptidase-like, regulatory domain"/>
    <property type="match status" value="1"/>
</dbReference>
<dbReference type="InterPro" id="IPR037066">
    <property type="entry name" value="Plug_dom_sf"/>
</dbReference>
<sequence length="996" mass="108753">MKYSFKIHKRIALLLGCCLLFSGIKSQESSIRVAGKVTNEKGAPIEAASVTIAGSQTGTTTNAEGRFTLNARSGVLLFITYIGYDTLKVKAAAEINVALVPVSAALEDVIVVGYGRQRRTDVTGSISSVSPKDFNQGVTASPDQLLTGKVAGLTIVRNSGDPTGGATIQLRGPSSLTAGINPFYVIDGVPGANIDLIAPADIVSMDILKDASSAAIYGSRAANGVIMVTTKKGKSGKPVVAYSGYAALDAISKRVEVLGADEYTKFLADNNMTVSASESGHNTNWQNEIFRNGISHNHNISIAGGNSDTRFSASVNYFEQEGIVKKNDIKRLVTRLGVEQSLFDNKVRASLNVVTSNIRSHHVDYGIFNYAARFLPVSPIKSDAAEYEQYGGYFQVPGRTNYYNPVAWLNQREEPRTRNIFQTFGKIEADLTRDLMFVVTGSVQREMYDNKTYMSIYNINPTAIGKGYANRTVYTNSDKVFESNLTYTAPFTDEQKLKLMVGYSYQNTITNDGLYGQNNTFSSDGLGPNNLGAGGGASAGLINPFDGTPAKQESTLLAYFGRVNYAWADRYLLTATVRRDGSSKFGKNNRWALFPSVSVAWKITQENFMKDQRLFNDLKLRMGYGVSGNQNISPYASLTQYGTGSDQFLYNGSFINSLAVTQNPNPNLKWETTKMYNFGLDFTVLKGRLSGTVEYYDKKTSDLLYSYNVPTPPYLFNTLLANGGTMSNKGIEVSLNATVITTAHFTWKSFGNFARNKNKVGSISGNIANLNLERVLTGGDYFAGFDGWTAQTTSVLLPGQPIGTFFTAKYVGYDAAAKKTIYQTPSGKLKTSDQLESPGDYQIVGYALPKFTYGWGNSFTYKGFDLAFFVRGVYGNKIYNASRADLSRLTQAGVTNVSPLAVKDGVFEAPVNSSRWLESGSFLRMDNATLGYNVPVKKGNVFKSLRFYFTGTNVFTITEYTGVDPEVNMGGLAPGVDSRNYYPKTRSFIFGVDVRL</sequence>
<evidence type="ECO:0000256" key="4">
    <source>
        <dbReference type="ARBA" id="ARBA00022692"/>
    </source>
</evidence>
<evidence type="ECO:0000256" key="2">
    <source>
        <dbReference type="ARBA" id="ARBA00022448"/>
    </source>
</evidence>